<accession>A0A2V1ALZ4</accession>
<feature type="compositionally biased region" description="Polar residues" evidence="1">
    <location>
        <begin position="90"/>
        <end position="107"/>
    </location>
</feature>
<name>A0A2V1ALZ4_9ASCO</name>
<protein>
    <recommendedName>
        <fullName evidence="4">Spo7-like protein</fullName>
    </recommendedName>
</protein>
<dbReference type="Proteomes" id="UP000244309">
    <property type="component" value="Unassembled WGS sequence"/>
</dbReference>
<organism evidence="2 3">
    <name type="scientific">Candidozyma haemuli</name>
    <dbReference type="NCBI Taxonomy" id="45357"/>
    <lineage>
        <taxon>Eukaryota</taxon>
        <taxon>Fungi</taxon>
        <taxon>Dikarya</taxon>
        <taxon>Ascomycota</taxon>
        <taxon>Saccharomycotina</taxon>
        <taxon>Pichiomycetes</taxon>
        <taxon>Metschnikowiaceae</taxon>
        <taxon>Candidozyma</taxon>
    </lineage>
</organism>
<dbReference type="EMBL" id="PKFO01000001">
    <property type="protein sequence ID" value="PVH18795.1"/>
    <property type="molecule type" value="Genomic_DNA"/>
</dbReference>
<feature type="compositionally biased region" description="Basic residues" evidence="1">
    <location>
        <begin position="108"/>
        <end position="117"/>
    </location>
</feature>
<dbReference type="STRING" id="45357.A0A2V1ALZ4"/>
<dbReference type="GeneID" id="37006415"/>
<feature type="region of interest" description="Disordered" evidence="1">
    <location>
        <begin position="1"/>
        <end position="138"/>
    </location>
</feature>
<dbReference type="AlphaFoldDB" id="A0A2V1ALZ4"/>
<dbReference type="GO" id="GO:0004721">
    <property type="term" value="F:phosphoprotein phosphatase activity"/>
    <property type="evidence" value="ECO:0007669"/>
    <property type="project" value="TreeGrafter"/>
</dbReference>
<dbReference type="OrthoDB" id="5599171at2759"/>
<evidence type="ECO:0000313" key="2">
    <source>
        <dbReference type="EMBL" id="PVH18795.1"/>
    </source>
</evidence>
<proteinExistence type="predicted"/>
<comment type="caution">
    <text evidence="2">The sequence shown here is derived from an EMBL/GenBank/DDBJ whole genome shotgun (WGS) entry which is preliminary data.</text>
</comment>
<evidence type="ECO:0000313" key="3">
    <source>
        <dbReference type="Proteomes" id="UP000244309"/>
    </source>
</evidence>
<evidence type="ECO:0000256" key="1">
    <source>
        <dbReference type="SAM" id="MobiDB-lite"/>
    </source>
</evidence>
<dbReference type="PANTHER" id="PTHR28249">
    <property type="entry name" value="SPORULATION-SPECIFIC PROTEIN SPO7"/>
    <property type="match status" value="1"/>
</dbReference>
<dbReference type="GO" id="GO:0071595">
    <property type="term" value="C:Nem1-Spo7 phosphatase complex"/>
    <property type="evidence" value="ECO:0007669"/>
    <property type="project" value="TreeGrafter"/>
</dbReference>
<dbReference type="GO" id="GO:0019888">
    <property type="term" value="F:protein phosphatase regulator activity"/>
    <property type="evidence" value="ECO:0007669"/>
    <property type="project" value="InterPro"/>
</dbReference>
<feature type="region of interest" description="Disordered" evidence="1">
    <location>
        <begin position="355"/>
        <end position="399"/>
    </location>
</feature>
<reference evidence="2 3" key="1">
    <citation type="submission" date="2017-12" db="EMBL/GenBank/DDBJ databases">
        <title>Genome Sequence of a Multidrug-Resistant Candida haemulonii Isolate from a Patient with Chronic Leg Ulcers in Israel.</title>
        <authorList>
            <person name="Chow N.A."/>
            <person name="Gade L."/>
            <person name="Batra D."/>
            <person name="Rowe L.A."/>
            <person name="Ben-Ami R."/>
            <person name="Loparev V.N."/>
            <person name="Litvintseva A.P."/>
        </authorList>
    </citation>
    <scope>NUCLEOTIDE SEQUENCE [LARGE SCALE GENOMIC DNA]</scope>
    <source>
        <strain evidence="2 3">B11899</strain>
    </source>
</reference>
<gene>
    <name evidence="2" type="ORF">CXQ85_001084</name>
</gene>
<keyword evidence="3" id="KW-1185">Reference proteome</keyword>
<dbReference type="InterPro" id="IPR005605">
    <property type="entry name" value="Spo7"/>
</dbReference>
<dbReference type="GO" id="GO:0006998">
    <property type="term" value="P:nuclear envelope organization"/>
    <property type="evidence" value="ECO:0007669"/>
    <property type="project" value="TreeGrafter"/>
</dbReference>
<feature type="compositionally biased region" description="Polar residues" evidence="1">
    <location>
        <begin position="68"/>
        <end position="78"/>
    </location>
</feature>
<dbReference type="RefSeq" id="XP_025339735.1">
    <property type="nucleotide sequence ID" value="XM_025484804.1"/>
</dbReference>
<dbReference type="Pfam" id="PF03907">
    <property type="entry name" value="Spo7"/>
    <property type="match status" value="1"/>
</dbReference>
<evidence type="ECO:0008006" key="4">
    <source>
        <dbReference type="Google" id="ProtNLM"/>
    </source>
</evidence>
<feature type="compositionally biased region" description="Basic residues" evidence="1">
    <location>
        <begin position="361"/>
        <end position="373"/>
    </location>
</feature>
<dbReference type="VEuPathDB" id="FungiDB:CXQ85_001084"/>
<dbReference type="PANTHER" id="PTHR28249:SF1">
    <property type="entry name" value="SPORULATION-SPECIFIC PROTEIN SPO7"/>
    <property type="match status" value="1"/>
</dbReference>
<sequence>MSETPELSPRSDDDSMLSDAPGLNHVRGSSSLSSLGMGENEMEKRWSSPSDLGSESDGGRDHGGPVYSSASESETQSVRSKEMRRKKVKSSTPGVTASPPGSVNSSPKQKKRMRRKSRNSDVFSEKSHRSEFPGSGYTSTPAAGKIFRNLLILEESLRQQVMQQRALRRKYLTFLAVLCSLIASISHHLYFNETSASVRVPLQLSLLALSVTLMLYHLSGEYQKTIVLPRKFLSSTNKGLRQLNLRLVKIKTSMTDSTVDLIREAGLFLCTMCLRSLHTVYPSMIQNPNSRLEVFLVSAQSQCQPRFGLTDVKLTLMPRSFNTDIREGWELYRNEFWINEGVRRRVAMMEFVEGPSEEKKGVKKERRERRKSKPLPAAKDLPNPLQSSPANLDGMFPPHELSKENLEALGKMEVPDIDMDQSF</sequence>